<reference evidence="2 3" key="1">
    <citation type="journal article" date="2023" name="Int. J. Syst. Evol. Microbiol.">
        <title>Physiological and genomic analyses of cobalamin (vitamin B12)-auxotrophy of Lysobacter auxotrophicus sp. nov., a methionine-auxotrophic chitinolytic bacterium isolated from chitin-treated soil.</title>
        <authorList>
            <person name="Saito A."/>
            <person name="Dohra H."/>
            <person name="Hamada M."/>
            <person name="Moriuchi R."/>
            <person name="Kotsuchibashi Y."/>
            <person name="Mori K."/>
        </authorList>
    </citation>
    <scope>NUCLEOTIDE SEQUENCE [LARGE SCALE GENOMIC DNA]</scope>
    <source>
        <strain evidence="2 3">5-21a</strain>
    </source>
</reference>
<protein>
    <submittedName>
        <fullName evidence="2">YbjN domain-containing protein</fullName>
    </submittedName>
</protein>
<keyword evidence="1" id="KW-0732">Signal</keyword>
<name>A0ABN6UKL3_9GAMM</name>
<dbReference type="Pfam" id="PF10722">
    <property type="entry name" value="YbjN"/>
    <property type="match status" value="1"/>
</dbReference>
<organism evidence="2 3">
    <name type="scientific">Lysobacter auxotrophicus</name>
    <dbReference type="NCBI Taxonomy" id="2992573"/>
    <lineage>
        <taxon>Bacteria</taxon>
        <taxon>Pseudomonadati</taxon>
        <taxon>Pseudomonadota</taxon>
        <taxon>Gammaproteobacteria</taxon>
        <taxon>Lysobacterales</taxon>
        <taxon>Lysobacteraceae</taxon>
        <taxon>Lysobacter</taxon>
    </lineage>
</organism>
<keyword evidence="3" id="KW-1185">Reference proteome</keyword>
<dbReference type="EMBL" id="AP027041">
    <property type="protein sequence ID" value="BDU16832.1"/>
    <property type="molecule type" value="Genomic_DNA"/>
</dbReference>
<dbReference type="InterPro" id="IPR019660">
    <property type="entry name" value="Put_sensory_transdc_reg_YbjN"/>
</dbReference>
<evidence type="ECO:0000313" key="2">
    <source>
        <dbReference type="EMBL" id="BDU16832.1"/>
    </source>
</evidence>
<proteinExistence type="predicted"/>
<dbReference type="Proteomes" id="UP001317822">
    <property type="component" value="Chromosome"/>
</dbReference>
<evidence type="ECO:0000313" key="3">
    <source>
        <dbReference type="Proteomes" id="UP001317822"/>
    </source>
</evidence>
<evidence type="ECO:0000256" key="1">
    <source>
        <dbReference type="SAM" id="SignalP"/>
    </source>
</evidence>
<feature type="signal peptide" evidence="1">
    <location>
        <begin position="1"/>
        <end position="21"/>
    </location>
</feature>
<sequence>MRLHALAVVLVSLCVPLPGLAADTASTRETDRSADPAIARQLDSLKYQYEVDDDGDYKLAFDMDEGRSQLAFVISAVESFGEMKVREVWAPAYRATGGEFPAQVANRLLEDSHSSKLGAWVKQGDMAVFVVKLAADATPRQLDDALDFVLRTADQMELELTGKDEF</sequence>
<accession>A0ABN6UKL3</accession>
<dbReference type="RefSeq" id="WP_281778814.1">
    <property type="nucleotide sequence ID" value="NZ_AP027041.1"/>
</dbReference>
<gene>
    <name evidence="2" type="ORF">LA521A_20330</name>
</gene>
<feature type="chain" id="PRO_5046066682" evidence="1">
    <location>
        <begin position="22"/>
        <end position="166"/>
    </location>
</feature>